<sequence length="128" mass="14252">MKKVIVITALLLGLLLLTSSLLPAGDRDDYQVIKKAVQETPKVEPAKEVKWFKVLVTDTKTGKERVKITMPIALVEIFARCADNKEVKLGRDGCSLNLPELLAELKKVGPLAIIEVNEEDETVKVWLE</sequence>
<organism evidence="2 3">
    <name type="scientific">Candidatus Saccharicenans subterraneus</name>
    <dbReference type="NCBI Taxonomy" id="2508984"/>
    <lineage>
        <taxon>Bacteria</taxon>
        <taxon>Candidatus Aminicenantota</taxon>
        <taxon>Candidatus Aminicenantia</taxon>
        <taxon>Candidatus Aminicenantales</taxon>
        <taxon>Candidatus Saccharicenantaceae</taxon>
        <taxon>Candidatus Saccharicenans</taxon>
    </lineage>
</organism>
<dbReference type="AlphaFoldDB" id="A0A3E2BKY1"/>
<gene>
    <name evidence="2" type="ORF">OP8BY_0305</name>
</gene>
<protein>
    <submittedName>
        <fullName evidence="2">Uncharacterized protein</fullName>
    </submittedName>
</protein>
<dbReference type="Proteomes" id="UP000257323">
    <property type="component" value="Unassembled WGS sequence"/>
</dbReference>
<dbReference type="EMBL" id="QUAH01000009">
    <property type="protein sequence ID" value="RFT15415.1"/>
    <property type="molecule type" value="Genomic_DNA"/>
</dbReference>
<evidence type="ECO:0000313" key="3">
    <source>
        <dbReference type="Proteomes" id="UP000257323"/>
    </source>
</evidence>
<proteinExistence type="predicted"/>
<feature type="signal peptide" evidence="1">
    <location>
        <begin position="1"/>
        <end position="24"/>
    </location>
</feature>
<reference evidence="2 3" key="1">
    <citation type="submission" date="2018-08" db="EMBL/GenBank/DDBJ databases">
        <title>Genome analysis of the thermophilic bacterium of the candidate phylum Aminicenantes from deep subsurface aquifer revealed its physiology and ecological role.</title>
        <authorList>
            <person name="Kadnikov V.V."/>
            <person name="Mardanov A.V."/>
            <person name="Beletsky A.V."/>
            <person name="Karnachuk O.V."/>
            <person name="Ravin N.V."/>
        </authorList>
    </citation>
    <scope>NUCLEOTIDE SEQUENCE [LARGE SCALE GENOMIC DNA]</scope>
    <source>
        <strain evidence="2">BY38</strain>
    </source>
</reference>
<comment type="caution">
    <text evidence="2">The sequence shown here is derived from an EMBL/GenBank/DDBJ whole genome shotgun (WGS) entry which is preliminary data.</text>
</comment>
<evidence type="ECO:0000313" key="2">
    <source>
        <dbReference type="EMBL" id="RFT15415.1"/>
    </source>
</evidence>
<accession>A0A3E2BKY1</accession>
<name>A0A3E2BKY1_9BACT</name>
<feature type="chain" id="PRO_5017823264" evidence="1">
    <location>
        <begin position="25"/>
        <end position="128"/>
    </location>
</feature>
<keyword evidence="1" id="KW-0732">Signal</keyword>
<evidence type="ECO:0000256" key="1">
    <source>
        <dbReference type="SAM" id="SignalP"/>
    </source>
</evidence>